<feature type="transmembrane region" description="Helical" evidence="7">
    <location>
        <begin position="403"/>
        <end position="424"/>
    </location>
</feature>
<feature type="compositionally biased region" description="Polar residues" evidence="6">
    <location>
        <begin position="653"/>
        <end position="672"/>
    </location>
</feature>
<evidence type="ECO:0000256" key="3">
    <source>
        <dbReference type="ARBA" id="ARBA00022692"/>
    </source>
</evidence>
<feature type="region of interest" description="Disordered" evidence="6">
    <location>
        <begin position="627"/>
        <end position="672"/>
    </location>
</feature>
<feature type="region of interest" description="Disordered" evidence="6">
    <location>
        <begin position="1"/>
        <end position="50"/>
    </location>
</feature>
<dbReference type="AlphaFoldDB" id="A0A3P1SBF1"/>
<feature type="compositionally biased region" description="Low complexity" evidence="6">
    <location>
        <begin position="210"/>
        <end position="221"/>
    </location>
</feature>
<feature type="transmembrane region" description="Helical" evidence="7">
    <location>
        <begin position="467"/>
        <end position="490"/>
    </location>
</feature>
<proteinExistence type="predicted"/>
<evidence type="ECO:0000256" key="1">
    <source>
        <dbReference type="ARBA" id="ARBA00004162"/>
    </source>
</evidence>
<feature type="domain" description="Phage shock protein PspC N-terminal" evidence="8">
    <location>
        <begin position="81"/>
        <end position="134"/>
    </location>
</feature>
<protein>
    <submittedName>
        <fullName evidence="9">PspC domain-containing protein</fullName>
    </submittedName>
</protein>
<dbReference type="InterPro" id="IPR052027">
    <property type="entry name" value="PspC"/>
</dbReference>
<dbReference type="GO" id="GO:0005886">
    <property type="term" value="C:plasma membrane"/>
    <property type="evidence" value="ECO:0007669"/>
    <property type="project" value="UniProtKB-SubCell"/>
</dbReference>
<feature type="transmembrane region" description="Helical" evidence="7">
    <location>
        <begin position="180"/>
        <end position="201"/>
    </location>
</feature>
<dbReference type="InterPro" id="IPR007168">
    <property type="entry name" value="Phageshock_PspC_N"/>
</dbReference>
<feature type="transmembrane region" description="Helical" evidence="7">
    <location>
        <begin position="152"/>
        <end position="174"/>
    </location>
</feature>
<evidence type="ECO:0000256" key="4">
    <source>
        <dbReference type="ARBA" id="ARBA00022989"/>
    </source>
</evidence>
<comment type="caution">
    <text evidence="9">The sequence shown here is derived from an EMBL/GenBank/DDBJ whole genome shotgun (WGS) entry which is preliminary data.</text>
</comment>
<feature type="transmembrane region" description="Helical" evidence="7">
    <location>
        <begin position="436"/>
        <end position="460"/>
    </location>
</feature>
<feature type="compositionally biased region" description="Low complexity" evidence="6">
    <location>
        <begin position="283"/>
        <end position="293"/>
    </location>
</feature>
<evidence type="ECO:0000256" key="6">
    <source>
        <dbReference type="SAM" id="MobiDB-lite"/>
    </source>
</evidence>
<sequence length="672" mass="70056">MSTHTPFEGPHSPMEGPQMHSEPGSSQPGSARGFSGQQGQPGGGPQAAFSPHVGGYHYGGSYPPPPPTGGSFFDSVRSSGFFRSEPRVLGGVCAGLAARFGWDRTLVRVLTVVLTLFAPILFAVYGLAWAFLPEHRDGRIHFQTLLQGRFDIAQLGALVMVLLGLGNIGPWFAVFGSTGIGVMLALTAIAVTVVAIVGASASSQAPYGRSFSSQAPFASPSHGMETPMHTTSQGGVPSPEPSDDWRIQGGPSTPPPSQGATFAPSSGPAGSQMPQHQAPPVSPMASSAAGPAPFNAPRASAQPVPPRVPPQGMANAMGPGMTPGRPQQGAYGQGASPFAAPHSPYQTPYQAPPQPGVPLGGATSPAGGPVPPPSFGPAPAYAGTQVRWAPPVPAMKPRVLPTWLNLATTGLIALVIAATLYILHDMTYSDATYNDFAQVLLIGGGACLVIVGMVIALASLRDRGAGWMVALSIIGTLIAIPTIMIGVAGLNHHEDNSWQYYSAEQSPAYYHWTEGSQTQIVNGELDLSDMPTNLHPTIEIEDVTGELKLLVRKDQPVEVEIVDMLGTLKADYLTPGDEWVPTQLGFATDTTFRSVPAQDSPMPTVRIHNMLGTLRIVELDLEEDSFASQSVEAVEPASPSTQTPQSTSTPQSGDASQSADRPQSATTPATGQ</sequence>
<dbReference type="EMBL" id="RQZF01000012">
    <property type="protein sequence ID" value="RRC94611.1"/>
    <property type="molecule type" value="Genomic_DNA"/>
</dbReference>
<comment type="subcellular location">
    <subcellularLocation>
        <location evidence="1">Cell membrane</location>
        <topology evidence="1">Single-pass membrane protein</topology>
    </subcellularLocation>
</comment>
<feature type="region of interest" description="Disordered" evidence="6">
    <location>
        <begin position="204"/>
        <end position="376"/>
    </location>
</feature>
<keyword evidence="5 7" id="KW-0472">Membrane</keyword>
<evidence type="ECO:0000256" key="5">
    <source>
        <dbReference type="ARBA" id="ARBA00023136"/>
    </source>
</evidence>
<evidence type="ECO:0000256" key="7">
    <source>
        <dbReference type="SAM" id="Phobius"/>
    </source>
</evidence>
<organism evidence="9 10">
    <name type="scientific">Schaalia canis</name>
    <dbReference type="NCBI Taxonomy" id="100469"/>
    <lineage>
        <taxon>Bacteria</taxon>
        <taxon>Bacillati</taxon>
        <taxon>Actinomycetota</taxon>
        <taxon>Actinomycetes</taxon>
        <taxon>Actinomycetales</taxon>
        <taxon>Actinomycetaceae</taxon>
        <taxon>Schaalia</taxon>
    </lineage>
</organism>
<feature type="compositionally biased region" description="Low complexity" evidence="6">
    <location>
        <begin position="638"/>
        <end position="652"/>
    </location>
</feature>
<feature type="transmembrane region" description="Helical" evidence="7">
    <location>
        <begin position="109"/>
        <end position="132"/>
    </location>
</feature>
<dbReference type="PANTHER" id="PTHR33885">
    <property type="entry name" value="PHAGE SHOCK PROTEIN C"/>
    <property type="match status" value="1"/>
</dbReference>
<dbReference type="RefSeq" id="WP_124871947.1">
    <property type="nucleotide sequence ID" value="NZ_RQZF01000012.1"/>
</dbReference>
<dbReference type="Pfam" id="PF04024">
    <property type="entry name" value="PspC"/>
    <property type="match status" value="1"/>
</dbReference>
<dbReference type="PANTHER" id="PTHR33885:SF3">
    <property type="entry name" value="PHAGE SHOCK PROTEIN C"/>
    <property type="match status" value="1"/>
</dbReference>
<dbReference type="OrthoDB" id="7359894at2"/>
<keyword evidence="10" id="KW-1185">Reference proteome</keyword>
<reference evidence="9 10" key="1">
    <citation type="submission" date="2018-11" db="EMBL/GenBank/DDBJ databases">
        <title>Genomes From Bacteria Associated with the Canine Oral Cavity: a Test Case for Automated Genome-Based Taxonomic Assignment.</title>
        <authorList>
            <person name="Coil D.A."/>
            <person name="Jospin G."/>
            <person name="Darling A.E."/>
            <person name="Wallis C."/>
            <person name="Davis I.J."/>
            <person name="Harris S."/>
            <person name="Eisen J.A."/>
            <person name="Holcombe L.J."/>
            <person name="O'Flynn C."/>
        </authorList>
    </citation>
    <scope>NUCLEOTIDE SEQUENCE [LARGE SCALE GENOMIC DNA]</scope>
    <source>
        <strain evidence="9 10">OH770</strain>
    </source>
</reference>
<evidence type="ECO:0000256" key="2">
    <source>
        <dbReference type="ARBA" id="ARBA00022475"/>
    </source>
</evidence>
<dbReference type="Proteomes" id="UP000280444">
    <property type="component" value="Unassembled WGS sequence"/>
</dbReference>
<keyword evidence="2" id="KW-1003">Cell membrane</keyword>
<keyword evidence="3 7" id="KW-0812">Transmembrane</keyword>
<evidence type="ECO:0000259" key="8">
    <source>
        <dbReference type="Pfam" id="PF04024"/>
    </source>
</evidence>
<accession>A0A3P1SBF1</accession>
<name>A0A3P1SBF1_9ACTO</name>
<evidence type="ECO:0000313" key="9">
    <source>
        <dbReference type="EMBL" id="RRC94611.1"/>
    </source>
</evidence>
<evidence type="ECO:0000313" key="10">
    <source>
        <dbReference type="Proteomes" id="UP000280444"/>
    </source>
</evidence>
<keyword evidence="4 7" id="KW-1133">Transmembrane helix</keyword>
<gene>
    <name evidence="9" type="ORF">EII11_09265</name>
</gene>